<proteinExistence type="predicted"/>
<dbReference type="EMBL" id="LT671858">
    <property type="protein sequence ID" value="SIM64745.1"/>
    <property type="molecule type" value="Genomic_DNA"/>
</dbReference>
<protein>
    <submittedName>
        <fullName evidence="2">Membrane protein</fullName>
    </submittedName>
</protein>
<keyword evidence="1" id="KW-0812">Transmembrane</keyword>
<name>A0A1N5UXB8_9ARCH</name>
<feature type="transmembrane region" description="Helical" evidence="1">
    <location>
        <begin position="165"/>
        <end position="182"/>
    </location>
</feature>
<gene>
    <name evidence="2" type="ORF">CSP5_1129</name>
</gene>
<organism evidence="2 3">
    <name type="scientific">Cuniculiplasma divulgatum</name>
    <dbReference type="NCBI Taxonomy" id="1673428"/>
    <lineage>
        <taxon>Archaea</taxon>
        <taxon>Methanobacteriati</taxon>
        <taxon>Thermoplasmatota</taxon>
        <taxon>Thermoplasmata</taxon>
        <taxon>Thermoplasmatales</taxon>
        <taxon>Cuniculiplasmataceae</taxon>
        <taxon>Cuniculiplasma</taxon>
    </lineage>
</organism>
<sequence>MNRLPRLITIILISMIIISGLSSIYLYQTQDHNILRDRTNWINDSISKINVSTEVSSHQVLLPLKHTQIKFILIEANSNITPSGRFYINGGLAMNVTGSNLSDLRFKVDENRFYRFQINFSNNTYLPYYLNITIEGNTSVPVILQSTRHSATNVYMPKLELDNQYISLIVAFLLLMLFLVAIPRKYLGRN</sequence>
<evidence type="ECO:0000313" key="2">
    <source>
        <dbReference type="EMBL" id="SIM64745.1"/>
    </source>
</evidence>
<keyword evidence="1" id="KW-0472">Membrane</keyword>
<evidence type="ECO:0000313" key="3">
    <source>
        <dbReference type="Proteomes" id="UP000195607"/>
    </source>
</evidence>
<dbReference type="Proteomes" id="UP000195607">
    <property type="component" value="Chromosome I"/>
</dbReference>
<keyword evidence="1" id="KW-1133">Transmembrane helix</keyword>
<feature type="transmembrane region" description="Helical" evidence="1">
    <location>
        <begin position="7"/>
        <end position="27"/>
    </location>
</feature>
<accession>A0A1N5UXB8</accession>
<dbReference type="AlphaFoldDB" id="A0A1N5UXB8"/>
<evidence type="ECO:0000256" key="1">
    <source>
        <dbReference type="SAM" id="Phobius"/>
    </source>
</evidence>
<reference evidence="2 3" key="1">
    <citation type="submission" date="2016-04" db="EMBL/GenBank/DDBJ databases">
        <authorList>
            <person name="Evans L.H."/>
            <person name="Alamgir A."/>
            <person name="Owens N."/>
            <person name="Weber N.D."/>
            <person name="Virtaneva K."/>
            <person name="Barbian K."/>
            <person name="Babar A."/>
            <person name="Rosenke K."/>
        </authorList>
    </citation>
    <scope>NUCLEOTIDE SEQUENCE [LARGE SCALE GENOMIC DNA]</scope>
    <source>
        <strain evidence="3">S5(T) (JCM 30642 \VKM B-2941)</strain>
    </source>
</reference>